<reference evidence="2 3" key="1">
    <citation type="submission" date="2020-08" db="EMBL/GenBank/DDBJ databases">
        <authorList>
            <person name="Koutsovoulos G."/>
            <person name="Danchin GJ E."/>
        </authorList>
    </citation>
    <scope>NUCLEOTIDE SEQUENCE [LARGE SCALE GENOMIC DNA]</scope>
</reference>
<evidence type="ECO:0000313" key="2">
    <source>
        <dbReference type="EMBL" id="CAD2190764.1"/>
    </source>
</evidence>
<protein>
    <submittedName>
        <fullName evidence="2">Uncharacterized protein</fullName>
    </submittedName>
</protein>
<dbReference type="OrthoDB" id="6426917at2759"/>
<accession>A0A6V7WUM5</accession>
<comment type="caution">
    <text evidence="2">The sequence shown here is derived from an EMBL/GenBank/DDBJ whole genome shotgun (WGS) entry which is preliminary data.</text>
</comment>
<proteinExistence type="predicted"/>
<dbReference type="AlphaFoldDB" id="A0A6V7WUM5"/>
<dbReference type="EMBL" id="CAJEWN010000704">
    <property type="protein sequence ID" value="CAD2188629.1"/>
    <property type="molecule type" value="Genomic_DNA"/>
</dbReference>
<name>A0A6V7WUM5_MELEN</name>
<evidence type="ECO:0000313" key="3">
    <source>
        <dbReference type="Proteomes" id="UP000580250"/>
    </source>
</evidence>
<sequence>MHVLFCTRNTERHASSPLCPIPWKNLYNKVSGPRLEGPRDGMRTWSTNTWGILGGKYKINYKDLRPDQVSFERFQFPVRVAFCMTITKAQGQTCERLGIDISDEPFAHGQTYTAFSRCRSGENIRVFAPGKKPDNNGNISMRNVVARGIRFD</sequence>
<dbReference type="InterPro" id="IPR027417">
    <property type="entry name" value="P-loop_NTPase"/>
</dbReference>
<dbReference type="EMBL" id="CAJEWN010000833">
    <property type="protein sequence ID" value="CAD2190764.1"/>
    <property type="molecule type" value="Genomic_DNA"/>
</dbReference>
<dbReference type="SUPFAM" id="SSF52540">
    <property type="entry name" value="P-loop containing nucleoside triphosphate hydrolases"/>
    <property type="match status" value="1"/>
</dbReference>
<gene>
    <name evidence="1" type="ORF">MENT_LOCUS41290</name>
    <name evidence="2" type="ORF">MENT_LOCUS43580</name>
</gene>
<evidence type="ECO:0000313" key="1">
    <source>
        <dbReference type="EMBL" id="CAD2188629.1"/>
    </source>
</evidence>
<dbReference type="CDD" id="cd18809">
    <property type="entry name" value="SF1_C_RecD"/>
    <property type="match status" value="1"/>
</dbReference>
<dbReference type="Proteomes" id="UP000580250">
    <property type="component" value="Unassembled WGS sequence"/>
</dbReference>
<organism evidence="2 3">
    <name type="scientific">Meloidogyne enterolobii</name>
    <name type="common">Root-knot nematode worm</name>
    <name type="synonym">Meloidogyne mayaguensis</name>
    <dbReference type="NCBI Taxonomy" id="390850"/>
    <lineage>
        <taxon>Eukaryota</taxon>
        <taxon>Metazoa</taxon>
        <taxon>Ecdysozoa</taxon>
        <taxon>Nematoda</taxon>
        <taxon>Chromadorea</taxon>
        <taxon>Rhabditida</taxon>
        <taxon>Tylenchina</taxon>
        <taxon>Tylenchomorpha</taxon>
        <taxon>Tylenchoidea</taxon>
        <taxon>Meloidogynidae</taxon>
        <taxon>Meloidogyninae</taxon>
        <taxon>Meloidogyne</taxon>
    </lineage>
</organism>